<dbReference type="InterPro" id="IPR052159">
    <property type="entry name" value="Competence_DNA_uptake"/>
</dbReference>
<organism evidence="2">
    <name type="scientific">Roseburia intestinalis</name>
    <dbReference type="NCBI Taxonomy" id="166486"/>
    <lineage>
        <taxon>Bacteria</taxon>
        <taxon>Bacillati</taxon>
        <taxon>Bacillota</taxon>
        <taxon>Clostridia</taxon>
        <taxon>Lachnospirales</taxon>
        <taxon>Lachnospiraceae</taxon>
        <taxon>Roseburia</taxon>
    </lineage>
</organism>
<gene>
    <name evidence="2" type="ORF">RILFYP67_02947</name>
</gene>
<evidence type="ECO:0000313" key="2">
    <source>
        <dbReference type="EMBL" id="VYU68172.1"/>
    </source>
</evidence>
<dbReference type="InterPro" id="IPR001279">
    <property type="entry name" value="Metallo-B-lactamas"/>
</dbReference>
<dbReference type="PANTHER" id="PTHR30619">
    <property type="entry name" value="DNA INTERNALIZATION/COMPETENCE PROTEIN COMEC/REC2"/>
    <property type="match status" value="1"/>
</dbReference>
<accession>A0A6N3GVG7</accession>
<dbReference type="AlphaFoldDB" id="A0A6N3GVG7"/>
<dbReference type="Pfam" id="PF00753">
    <property type="entry name" value="Lactamase_B"/>
    <property type="match status" value="1"/>
</dbReference>
<reference evidence="2" key="1">
    <citation type="submission" date="2019-11" db="EMBL/GenBank/DDBJ databases">
        <authorList>
            <person name="Feng L."/>
        </authorList>
    </citation>
    <scope>NUCLEOTIDE SEQUENCE</scope>
    <source>
        <strain evidence="2">RintestinalisLFYP67</strain>
    </source>
</reference>
<sequence length="413" mass="47615">MDKKEEIYFVHGFYYGNENDYLRRIDQDITFQDRVSDTERIKPDHIILIKDSIDDESAVQSLDVNIRNIEIDDGITQGTYVYYNEKSIVSAENDPVVAVYKELNNVITRSLRYENENNEPDVDNYDNVSDICSYHVNVGHGNCSIIAFRKEGRSILWLVDCSVRETTYSSRNYASNLDKCLTDILDEYGTDKISKLFITHIHYDHISGIEYLIRKGNIDCNTEVWMNLYYPWTQATYTRTLAKLRALGVKFIDPVAGNSTREICILYPKSSFSAKNPAPKNEINNSSVLYQIILAGRSMLFPGDIETDGWDNVDTCYPHMKQSDYYCISHHGSVNGHCRNICRHGGFIYNPHDVWTCAQNSKAQILMGRDKAFNGIFSQKVLNSFGKHGNLYKTEDADYYIKLNWETGYSEYK</sequence>
<dbReference type="PANTHER" id="PTHR30619:SF1">
    <property type="entry name" value="RECOMBINATION PROTEIN 2"/>
    <property type="match status" value="1"/>
</dbReference>
<dbReference type="SUPFAM" id="SSF56281">
    <property type="entry name" value="Metallo-hydrolase/oxidoreductase"/>
    <property type="match status" value="1"/>
</dbReference>
<feature type="domain" description="Metallo-beta-lactamase" evidence="1">
    <location>
        <begin position="150"/>
        <end position="217"/>
    </location>
</feature>
<evidence type="ECO:0000259" key="1">
    <source>
        <dbReference type="Pfam" id="PF00753"/>
    </source>
</evidence>
<dbReference type="EMBL" id="CACRUM010000089">
    <property type="protein sequence ID" value="VYU68172.1"/>
    <property type="molecule type" value="Genomic_DNA"/>
</dbReference>
<dbReference type="InterPro" id="IPR036866">
    <property type="entry name" value="RibonucZ/Hydroxyglut_hydro"/>
</dbReference>
<dbReference type="Gene3D" id="3.60.15.10">
    <property type="entry name" value="Ribonuclease Z/Hydroxyacylglutathione hydrolase-like"/>
    <property type="match status" value="1"/>
</dbReference>
<proteinExistence type="predicted"/>
<protein>
    <submittedName>
        <fullName evidence="2">Ribonuclease Z</fullName>
    </submittedName>
</protein>
<name>A0A6N3GVG7_9FIRM</name>
<dbReference type="RefSeq" id="WP_370775048.1">
    <property type="nucleotide sequence ID" value="NZ_CACRUM010000089.1"/>
</dbReference>